<name>A0ABS9LB23_9MICC</name>
<evidence type="ECO:0000256" key="1">
    <source>
        <dbReference type="ARBA" id="ARBA00022723"/>
    </source>
</evidence>
<reference evidence="3" key="1">
    <citation type="submission" date="2022-01" db="EMBL/GenBank/DDBJ databases">
        <authorList>
            <person name="Jo J.-H."/>
            <person name="Im W.-T."/>
        </authorList>
    </citation>
    <scope>NUCLEOTIDE SEQUENCE</scope>
    <source>
        <strain evidence="3">I2-34</strain>
    </source>
</reference>
<keyword evidence="1" id="KW-0479">Metal-binding</keyword>
<comment type="caution">
    <text evidence="3">The sequence shown here is derived from an EMBL/GenBank/DDBJ whole genome shotgun (WGS) entry which is preliminary data.</text>
</comment>
<sequence length="137" mass="14452">MLERAGAHGFSYGLHGGPPIRMQWHFYGQSELPVAVQTWELPPGGFEGMHSHAGPDGALEEIYVVLEGTGRMEIDGETFEIGVGDSVLARPGTAHDLRNTGGGALKVLTIWGPPGPADFSGFGSARRAAAARAEEAR</sequence>
<dbReference type="PANTHER" id="PTHR35848:SF6">
    <property type="entry name" value="CUPIN TYPE-2 DOMAIN-CONTAINING PROTEIN"/>
    <property type="match status" value="1"/>
</dbReference>
<gene>
    <name evidence="3" type="ORF">LVY72_18465</name>
</gene>
<dbReference type="RefSeq" id="WP_237824495.1">
    <property type="nucleotide sequence ID" value="NZ_JAKLTQ010000018.1"/>
</dbReference>
<feature type="domain" description="Cupin type-2" evidence="2">
    <location>
        <begin position="38"/>
        <end position="111"/>
    </location>
</feature>
<dbReference type="EMBL" id="JAKLTQ010000018">
    <property type="protein sequence ID" value="MCG2623882.1"/>
    <property type="molecule type" value="Genomic_DNA"/>
</dbReference>
<dbReference type="Proteomes" id="UP001165368">
    <property type="component" value="Unassembled WGS sequence"/>
</dbReference>
<keyword evidence="4" id="KW-1185">Reference proteome</keyword>
<dbReference type="SUPFAM" id="SSF51182">
    <property type="entry name" value="RmlC-like cupins"/>
    <property type="match status" value="1"/>
</dbReference>
<protein>
    <submittedName>
        <fullName evidence="3">Cupin domain-containing protein</fullName>
    </submittedName>
</protein>
<dbReference type="InterPro" id="IPR011051">
    <property type="entry name" value="RmlC_Cupin_sf"/>
</dbReference>
<accession>A0ABS9LB23</accession>
<dbReference type="Pfam" id="PF07883">
    <property type="entry name" value="Cupin_2"/>
    <property type="match status" value="1"/>
</dbReference>
<dbReference type="InterPro" id="IPR051610">
    <property type="entry name" value="GPI/OXD"/>
</dbReference>
<dbReference type="Gene3D" id="2.60.120.10">
    <property type="entry name" value="Jelly Rolls"/>
    <property type="match status" value="1"/>
</dbReference>
<proteinExistence type="predicted"/>
<evidence type="ECO:0000313" key="4">
    <source>
        <dbReference type="Proteomes" id="UP001165368"/>
    </source>
</evidence>
<dbReference type="InterPro" id="IPR014710">
    <property type="entry name" value="RmlC-like_jellyroll"/>
</dbReference>
<dbReference type="PANTHER" id="PTHR35848">
    <property type="entry name" value="OXALATE-BINDING PROTEIN"/>
    <property type="match status" value="1"/>
</dbReference>
<evidence type="ECO:0000313" key="3">
    <source>
        <dbReference type="EMBL" id="MCG2623882.1"/>
    </source>
</evidence>
<organism evidence="3 4">
    <name type="scientific">Arthrobacter hankyongi</name>
    <dbReference type="NCBI Taxonomy" id="2904801"/>
    <lineage>
        <taxon>Bacteria</taxon>
        <taxon>Bacillati</taxon>
        <taxon>Actinomycetota</taxon>
        <taxon>Actinomycetes</taxon>
        <taxon>Micrococcales</taxon>
        <taxon>Micrococcaceae</taxon>
        <taxon>Arthrobacter</taxon>
    </lineage>
</organism>
<dbReference type="InterPro" id="IPR013096">
    <property type="entry name" value="Cupin_2"/>
</dbReference>
<evidence type="ECO:0000259" key="2">
    <source>
        <dbReference type="Pfam" id="PF07883"/>
    </source>
</evidence>